<evidence type="ECO:0000256" key="3">
    <source>
        <dbReference type="ARBA" id="ARBA00022737"/>
    </source>
</evidence>
<dbReference type="PANTHER" id="PTHR45690:SF19">
    <property type="entry name" value="NACHT, LRR AND PYD DOMAINS-CONTAINING PROTEIN 3"/>
    <property type="match status" value="1"/>
</dbReference>
<evidence type="ECO:0000259" key="5">
    <source>
        <dbReference type="PROSITE" id="PS50837"/>
    </source>
</evidence>
<keyword evidence="2" id="KW-0963">Cytoplasm</keyword>
<proteinExistence type="evidence at transcript level"/>
<gene>
    <name evidence="6" type="primary">Nlrp3-004</name>
</gene>
<dbReference type="InterPro" id="IPR050637">
    <property type="entry name" value="NLRP_innate_immun_reg"/>
</dbReference>
<dbReference type="InterPro" id="IPR007111">
    <property type="entry name" value="NACHT_NTPase"/>
</dbReference>
<sequence>MKSNIAQMKFKLDVAKVTKIEQNYTGNSVEQRYQMLSTWVREKNLTKLKNIAKELKKLGLFAPEIYKPKSKAGCSPQDTDESSEDSNSETSSKPHEENFSPQELEMYPLKRDCKNCLAADIGSNDPVPLQVTQETDVGQFRNSNSLSFSKQIIPTERCYVTPNNLFGKTVRTCDDIKKLPNTSFDECRQNVAGLTGMPGIGKTTFCKSVFKDWSVTFPDSFVFYISSRDLNFENKKKYNVLKFLLASTNCDYTHNLERDKFILKKVEESRDTLIVIDGLDEAKHKGNFSEYPSAVKLFDEKESAYNILMNLLNGRLLPNAKKLIASRPFAFQHFHPECNPLFMAHVLGLRPESQILLCKEVCETD</sequence>
<dbReference type="EMBL" id="LR788510">
    <property type="protein sequence ID" value="CAB3264372.1"/>
    <property type="molecule type" value="mRNA"/>
</dbReference>
<feature type="domain" description="NACHT" evidence="5">
    <location>
        <begin position="190"/>
        <end position="328"/>
    </location>
</feature>
<dbReference type="InterPro" id="IPR011029">
    <property type="entry name" value="DEATH-like_dom_sf"/>
</dbReference>
<dbReference type="AlphaFoldDB" id="A0A6F9DLP7"/>
<accession>A0A6F9DLP7</accession>
<dbReference type="Gene3D" id="1.10.533.10">
    <property type="entry name" value="Death Domain, Fas"/>
    <property type="match status" value="1"/>
</dbReference>
<comment type="subcellular location">
    <subcellularLocation>
        <location evidence="1">Cytoplasm</location>
    </subcellularLocation>
</comment>
<dbReference type="SUPFAM" id="SSF52540">
    <property type="entry name" value="P-loop containing nucleoside triphosphate hydrolases"/>
    <property type="match status" value="1"/>
</dbReference>
<dbReference type="SUPFAM" id="SSF47986">
    <property type="entry name" value="DEATH domain"/>
    <property type="match status" value="1"/>
</dbReference>
<feature type="region of interest" description="Disordered" evidence="4">
    <location>
        <begin position="69"/>
        <end position="103"/>
    </location>
</feature>
<dbReference type="GO" id="GO:0061702">
    <property type="term" value="C:canonical inflammasome complex"/>
    <property type="evidence" value="ECO:0007669"/>
    <property type="project" value="UniProtKB-SubCell"/>
</dbReference>
<dbReference type="PROSITE" id="PS50837">
    <property type="entry name" value="NACHT"/>
    <property type="match status" value="1"/>
</dbReference>
<feature type="compositionally biased region" description="Acidic residues" evidence="4">
    <location>
        <begin position="78"/>
        <end position="87"/>
    </location>
</feature>
<name>A0A6F9DLP7_9ASCI</name>
<evidence type="ECO:0000256" key="2">
    <source>
        <dbReference type="ARBA" id="ARBA00022490"/>
    </source>
</evidence>
<evidence type="ECO:0000313" key="6">
    <source>
        <dbReference type="EMBL" id="CAB3264372.1"/>
    </source>
</evidence>
<protein>
    <submittedName>
        <fullName evidence="6">NACHT, LRR and PYD domains-containing protein 3-like</fullName>
    </submittedName>
</protein>
<dbReference type="InterPro" id="IPR027417">
    <property type="entry name" value="P-loop_NTPase"/>
</dbReference>
<evidence type="ECO:0000256" key="1">
    <source>
        <dbReference type="ARBA" id="ARBA00004496"/>
    </source>
</evidence>
<organism evidence="6">
    <name type="scientific">Phallusia mammillata</name>
    <dbReference type="NCBI Taxonomy" id="59560"/>
    <lineage>
        <taxon>Eukaryota</taxon>
        <taxon>Metazoa</taxon>
        <taxon>Chordata</taxon>
        <taxon>Tunicata</taxon>
        <taxon>Ascidiacea</taxon>
        <taxon>Phlebobranchia</taxon>
        <taxon>Ascidiidae</taxon>
        <taxon>Phallusia</taxon>
    </lineage>
</organism>
<dbReference type="PANTHER" id="PTHR45690">
    <property type="entry name" value="NACHT, LRR AND PYD DOMAINS-CONTAINING PROTEIN 12"/>
    <property type="match status" value="1"/>
</dbReference>
<dbReference type="Gene3D" id="3.40.50.300">
    <property type="entry name" value="P-loop containing nucleotide triphosphate hydrolases"/>
    <property type="match status" value="1"/>
</dbReference>
<reference evidence="6" key="1">
    <citation type="submission" date="2020-04" db="EMBL/GenBank/DDBJ databases">
        <authorList>
            <person name="Neveu A P."/>
        </authorList>
    </citation>
    <scope>NUCLEOTIDE SEQUENCE</scope>
    <source>
        <tissue evidence="6">Whole embryo</tissue>
    </source>
</reference>
<evidence type="ECO:0000256" key="4">
    <source>
        <dbReference type="SAM" id="MobiDB-lite"/>
    </source>
</evidence>
<keyword evidence="3" id="KW-0677">Repeat</keyword>
<dbReference type="Pfam" id="PF05729">
    <property type="entry name" value="NACHT"/>
    <property type="match status" value="1"/>
</dbReference>